<name>A0ABS1M1H3_9NOCA</name>
<dbReference type="RefSeq" id="WP_201945258.1">
    <property type="nucleotide sequence ID" value="NZ_JAERRJ010000003.1"/>
</dbReference>
<protein>
    <recommendedName>
        <fullName evidence="3">LuxR family transcriptional regulator</fullName>
    </recommendedName>
</protein>
<evidence type="ECO:0000313" key="1">
    <source>
        <dbReference type="EMBL" id="MBL1074366.1"/>
    </source>
</evidence>
<dbReference type="EMBL" id="JAERRJ010000003">
    <property type="protein sequence ID" value="MBL1074366.1"/>
    <property type="molecule type" value="Genomic_DNA"/>
</dbReference>
<keyword evidence="2" id="KW-1185">Reference proteome</keyword>
<dbReference type="InterPro" id="IPR027417">
    <property type="entry name" value="P-loop_NTPase"/>
</dbReference>
<gene>
    <name evidence="1" type="ORF">JK358_08145</name>
</gene>
<sequence>MRANATAKALPLGAFGTLLPAEAVTDNLLGWAGQAVREAVRGVLIVDDAHQLDAVSAALVRQLVDGGQQVLVTVRTGESCPDPITSLWRDGPGERIELGALPDDEVAAVLAGVLGGPVENAGRLTALSRGNVLYLRELVNEAVERGTLTEHGGVWRWHGAVPLSRQLSELISGRIGELTAA</sequence>
<reference evidence="1 2" key="1">
    <citation type="submission" date="2021-01" db="EMBL/GenBank/DDBJ databases">
        <title>WGS of actinomycetes isolated from Thailand.</title>
        <authorList>
            <person name="Thawai C."/>
        </authorList>
    </citation>
    <scope>NUCLEOTIDE SEQUENCE [LARGE SCALE GENOMIC DNA]</scope>
    <source>
        <strain evidence="1 2">LPG 2</strain>
    </source>
</reference>
<accession>A0ABS1M1H3</accession>
<dbReference type="SUPFAM" id="SSF52540">
    <property type="entry name" value="P-loop containing nucleoside triphosphate hydrolases"/>
    <property type="match status" value="1"/>
</dbReference>
<organism evidence="1 2">
    <name type="scientific">Nocardia acididurans</name>
    <dbReference type="NCBI Taxonomy" id="2802282"/>
    <lineage>
        <taxon>Bacteria</taxon>
        <taxon>Bacillati</taxon>
        <taxon>Actinomycetota</taxon>
        <taxon>Actinomycetes</taxon>
        <taxon>Mycobacteriales</taxon>
        <taxon>Nocardiaceae</taxon>
        <taxon>Nocardia</taxon>
    </lineage>
</organism>
<dbReference type="Proteomes" id="UP000602198">
    <property type="component" value="Unassembled WGS sequence"/>
</dbReference>
<evidence type="ECO:0008006" key="3">
    <source>
        <dbReference type="Google" id="ProtNLM"/>
    </source>
</evidence>
<evidence type="ECO:0000313" key="2">
    <source>
        <dbReference type="Proteomes" id="UP000602198"/>
    </source>
</evidence>
<proteinExistence type="predicted"/>
<comment type="caution">
    <text evidence="1">The sequence shown here is derived from an EMBL/GenBank/DDBJ whole genome shotgun (WGS) entry which is preliminary data.</text>
</comment>